<dbReference type="Gene3D" id="1.10.510.10">
    <property type="entry name" value="Transferase(Phosphotransferase) domain 1"/>
    <property type="match status" value="1"/>
</dbReference>
<dbReference type="Proteomes" id="UP001190926">
    <property type="component" value="Unassembled WGS sequence"/>
</dbReference>
<dbReference type="PANTHER" id="PTHR27001:SF39">
    <property type="entry name" value="PROTEIN KINASE SUPERFAMILY PROTEIN"/>
    <property type="match status" value="1"/>
</dbReference>
<keyword evidence="4" id="KW-0472">Membrane</keyword>
<reference evidence="6 7" key="1">
    <citation type="journal article" date="2021" name="Nat. Commun.">
        <title>Incipient diploidization of the medicinal plant Perilla within 10,000 years.</title>
        <authorList>
            <person name="Zhang Y."/>
            <person name="Shen Q."/>
            <person name="Leng L."/>
            <person name="Zhang D."/>
            <person name="Chen S."/>
            <person name="Shi Y."/>
            <person name="Ning Z."/>
            <person name="Chen S."/>
        </authorList>
    </citation>
    <scope>NUCLEOTIDE SEQUENCE [LARGE SCALE GENOMIC DNA]</scope>
    <source>
        <strain evidence="7">cv. PC099</strain>
    </source>
</reference>
<feature type="region of interest" description="Disordered" evidence="3">
    <location>
        <begin position="39"/>
        <end position="58"/>
    </location>
</feature>
<keyword evidence="4" id="KW-0812">Transmembrane</keyword>
<evidence type="ECO:0000259" key="5">
    <source>
        <dbReference type="PROSITE" id="PS50011"/>
    </source>
</evidence>
<keyword evidence="6" id="KW-0418">Kinase</keyword>
<keyword evidence="2" id="KW-0067">ATP-binding</keyword>
<dbReference type="GO" id="GO:0005886">
    <property type="term" value="C:plasma membrane"/>
    <property type="evidence" value="ECO:0007669"/>
    <property type="project" value="TreeGrafter"/>
</dbReference>
<accession>A0AAD4J9L9</accession>
<evidence type="ECO:0000256" key="2">
    <source>
        <dbReference type="ARBA" id="ARBA00022840"/>
    </source>
</evidence>
<evidence type="ECO:0000313" key="7">
    <source>
        <dbReference type="Proteomes" id="UP001190926"/>
    </source>
</evidence>
<name>A0AAD4J9L9_PERFH</name>
<dbReference type="FunFam" id="3.30.200.20:FF:000638">
    <property type="entry name" value="serine/threonine-protein kinase-like protein ACR4"/>
    <property type="match status" value="1"/>
</dbReference>
<dbReference type="PROSITE" id="PS50011">
    <property type="entry name" value="PROTEIN_KINASE_DOM"/>
    <property type="match status" value="1"/>
</dbReference>
<evidence type="ECO:0000256" key="4">
    <source>
        <dbReference type="SAM" id="Phobius"/>
    </source>
</evidence>
<dbReference type="InterPro" id="IPR000719">
    <property type="entry name" value="Prot_kinase_dom"/>
</dbReference>
<dbReference type="GO" id="GO:0005524">
    <property type="term" value="F:ATP binding"/>
    <property type="evidence" value="ECO:0007669"/>
    <property type="project" value="UniProtKB-KW"/>
</dbReference>
<keyword evidence="7" id="KW-1185">Reference proteome</keyword>
<proteinExistence type="predicted"/>
<keyword evidence="6" id="KW-0808">Transferase</keyword>
<dbReference type="PANTHER" id="PTHR27001">
    <property type="entry name" value="OS01G0253100 PROTEIN"/>
    <property type="match status" value="1"/>
</dbReference>
<keyword evidence="1" id="KW-0547">Nucleotide-binding</keyword>
<dbReference type="GO" id="GO:0004672">
    <property type="term" value="F:protein kinase activity"/>
    <property type="evidence" value="ECO:0007669"/>
    <property type="project" value="InterPro"/>
</dbReference>
<keyword evidence="4" id="KW-1133">Transmembrane helix</keyword>
<dbReference type="SUPFAM" id="SSF56112">
    <property type="entry name" value="Protein kinase-like (PK-like)"/>
    <property type="match status" value="1"/>
</dbReference>
<evidence type="ECO:0000313" key="6">
    <source>
        <dbReference type="EMBL" id="KAH6829113.1"/>
    </source>
</evidence>
<dbReference type="EMBL" id="SDAM02000113">
    <property type="protein sequence ID" value="KAH6829113.1"/>
    <property type="molecule type" value="Genomic_DNA"/>
</dbReference>
<dbReference type="AlphaFoldDB" id="A0AAD4J9L9"/>
<feature type="transmembrane region" description="Helical" evidence="4">
    <location>
        <begin position="6"/>
        <end position="31"/>
    </location>
</feature>
<feature type="domain" description="Protein kinase" evidence="5">
    <location>
        <begin position="72"/>
        <end position="346"/>
    </location>
</feature>
<protein>
    <submittedName>
        <fullName evidence="6">Protein kinase superfamily protein</fullName>
    </submittedName>
</protein>
<comment type="caution">
    <text evidence="6">The sequence shown here is derived from an EMBL/GenBank/DDBJ whole genome shotgun (WGS) entry which is preliminary data.</text>
</comment>
<evidence type="ECO:0000256" key="3">
    <source>
        <dbReference type="SAM" id="MobiDB-lite"/>
    </source>
</evidence>
<evidence type="ECO:0000256" key="1">
    <source>
        <dbReference type="ARBA" id="ARBA00022741"/>
    </source>
</evidence>
<gene>
    <name evidence="6" type="ORF">C2S53_013261</name>
</gene>
<organism evidence="6 7">
    <name type="scientific">Perilla frutescens var. hirtella</name>
    <name type="common">Perilla citriodora</name>
    <name type="synonym">Perilla setoyensis</name>
    <dbReference type="NCBI Taxonomy" id="608512"/>
    <lineage>
        <taxon>Eukaryota</taxon>
        <taxon>Viridiplantae</taxon>
        <taxon>Streptophyta</taxon>
        <taxon>Embryophyta</taxon>
        <taxon>Tracheophyta</taxon>
        <taxon>Spermatophyta</taxon>
        <taxon>Magnoliopsida</taxon>
        <taxon>eudicotyledons</taxon>
        <taxon>Gunneridae</taxon>
        <taxon>Pentapetalae</taxon>
        <taxon>asterids</taxon>
        <taxon>lamiids</taxon>
        <taxon>Lamiales</taxon>
        <taxon>Lamiaceae</taxon>
        <taxon>Nepetoideae</taxon>
        <taxon>Elsholtzieae</taxon>
        <taxon>Perilla</taxon>
    </lineage>
</organism>
<sequence length="346" mass="38328">MSYGEFNMVYILVLGSLAISIIIFAVVLFFLCRFKPGKEDDGDDIESTPPPPPKLSASSYSLMEIDTATDGFNHRRIIGKGRLGTVYAAVTPKGEVVAVKRIHPRLVLNNAGFGFSSILKWLSLADHPHVLPITGFSEAPGERIIVMEFGGMLSLDFYLHQNRDGAALLDWRRRLRIAAGAARGLEYLHEVVVPPIIHGCVKPSNILVDVKFCARVCDYGLHFLARHEKEGGGVVDVGYVDEEYWIEKKGASKECDVFGLGVVLLELLSGRRSDQHSNIIVEWGLPLIKEMRWSELLDPRLPIPCHVEPLVRLSKLALACLGNSRTNRPSIPHLAAILTDIEDMTL</sequence>
<dbReference type="InterPro" id="IPR011009">
    <property type="entry name" value="Kinase-like_dom_sf"/>
</dbReference>
<dbReference type="Gene3D" id="3.30.200.20">
    <property type="entry name" value="Phosphorylase Kinase, domain 1"/>
    <property type="match status" value="1"/>
</dbReference>
<dbReference type="Pfam" id="PF00069">
    <property type="entry name" value="Pkinase"/>
    <property type="match status" value="1"/>
</dbReference>